<evidence type="ECO:0000256" key="5">
    <source>
        <dbReference type="ARBA" id="ARBA00022723"/>
    </source>
</evidence>
<keyword evidence="4" id="KW-0540">Nuclease</keyword>
<comment type="similarity">
    <text evidence="3">Belongs to the HARBI1 family.</text>
</comment>
<evidence type="ECO:0000313" key="10">
    <source>
        <dbReference type="Proteomes" id="UP000494106"/>
    </source>
</evidence>
<organism evidence="9 10">
    <name type="scientific">Arctia plantaginis</name>
    <name type="common">Wood tiger moth</name>
    <name type="synonym">Phalaena plantaginis</name>
    <dbReference type="NCBI Taxonomy" id="874455"/>
    <lineage>
        <taxon>Eukaryota</taxon>
        <taxon>Metazoa</taxon>
        <taxon>Ecdysozoa</taxon>
        <taxon>Arthropoda</taxon>
        <taxon>Hexapoda</taxon>
        <taxon>Insecta</taxon>
        <taxon>Pterygota</taxon>
        <taxon>Neoptera</taxon>
        <taxon>Endopterygota</taxon>
        <taxon>Lepidoptera</taxon>
        <taxon>Glossata</taxon>
        <taxon>Ditrysia</taxon>
        <taxon>Noctuoidea</taxon>
        <taxon>Erebidae</taxon>
        <taxon>Arctiinae</taxon>
        <taxon>Arctia</taxon>
    </lineage>
</organism>
<dbReference type="InterPro" id="IPR027806">
    <property type="entry name" value="HARBI1_dom"/>
</dbReference>
<dbReference type="Pfam" id="PF13359">
    <property type="entry name" value="DDE_Tnp_4"/>
    <property type="match status" value="1"/>
</dbReference>
<comment type="subcellular location">
    <subcellularLocation>
        <location evidence="2">Nucleus</location>
    </subcellularLocation>
</comment>
<keyword evidence="7" id="KW-0539">Nucleus</keyword>
<name>A0A8S0YMC6_ARCPL</name>
<reference evidence="9 10" key="1">
    <citation type="submission" date="2020-04" db="EMBL/GenBank/DDBJ databases">
        <authorList>
            <person name="Wallbank WR R."/>
            <person name="Pardo Diaz C."/>
            <person name="Kozak K."/>
            <person name="Martin S."/>
            <person name="Jiggins C."/>
            <person name="Moest M."/>
            <person name="Warren A I."/>
            <person name="Byers J.R.P. K."/>
            <person name="Montejo-Kovacevich G."/>
            <person name="Yen C E."/>
        </authorList>
    </citation>
    <scope>NUCLEOTIDE SEQUENCE [LARGE SCALE GENOMIC DNA]</scope>
</reference>
<comment type="cofactor">
    <cofactor evidence="1">
        <name>a divalent metal cation</name>
        <dbReference type="ChEBI" id="CHEBI:60240"/>
    </cofactor>
</comment>
<dbReference type="PANTHER" id="PTHR22930:SF269">
    <property type="entry name" value="NUCLEASE HARBI1-LIKE PROTEIN"/>
    <property type="match status" value="1"/>
</dbReference>
<evidence type="ECO:0000256" key="6">
    <source>
        <dbReference type="ARBA" id="ARBA00022801"/>
    </source>
</evidence>
<dbReference type="GO" id="GO:0016787">
    <property type="term" value="F:hydrolase activity"/>
    <property type="evidence" value="ECO:0007669"/>
    <property type="project" value="UniProtKB-KW"/>
</dbReference>
<sequence length="272" mass="31314">MSCIIWDTLKEEFMKLPDNENKWENIANGFGIKANFPHYIGAVDGKHIRVVKPNQSGSMYFNYKGYFSFVLLAVVDAEYRFIYISVGSYGNECDSSIFKETTFWKKLNDGSLNIPKPLHETIEKDMPYVLVGDEAFPLTTNLMRPFGGNHLNDTKRIFNYRLCRARRFVACAFGILANKWRILHRPLDVHPDTAIHNVKACAVLHNYLRERDGLNFEDIQLALEQSIQEQDQQQRVHNPRGGPIANVIRSDFADYFTSPIGSLPWQTNARYA</sequence>
<dbReference type="EMBL" id="CADEBC010000045">
    <property type="protein sequence ID" value="CAB3220589.1"/>
    <property type="molecule type" value="Genomic_DNA"/>
</dbReference>
<dbReference type="InterPro" id="IPR045249">
    <property type="entry name" value="HARBI1-like"/>
</dbReference>
<comment type="caution">
    <text evidence="9">The sequence shown here is derived from an EMBL/GenBank/DDBJ whole genome shotgun (WGS) entry which is preliminary data.</text>
</comment>
<dbReference type="GO" id="GO:0005634">
    <property type="term" value="C:nucleus"/>
    <property type="evidence" value="ECO:0007669"/>
    <property type="project" value="UniProtKB-SubCell"/>
</dbReference>
<dbReference type="AlphaFoldDB" id="A0A8S0YMC6"/>
<keyword evidence="10" id="KW-1185">Reference proteome</keyword>
<dbReference type="OrthoDB" id="2668416at2759"/>
<dbReference type="GO" id="GO:0046872">
    <property type="term" value="F:metal ion binding"/>
    <property type="evidence" value="ECO:0007669"/>
    <property type="project" value="UniProtKB-KW"/>
</dbReference>
<keyword evidence="5" id="KW-0479">Metal-binding</keyword>
<dbReference type="GO" id="GO:0004518">
    <property type="term" value="F:nuclease activity"/>
    <property type="evidence" value="ECO:0007669"/>
    <property type="project" value="UniProtKB-KW"/>
</dbReference>
<proteinExistence type="inferred from homology"/>
<gene>
    <name evidence="9" type="ORF">APLA_LOCUS359</name>
</gene>
<protein>
    <recommendedName>
        <fullName evidence="8">DDE Tnp4 domain-containing protein</fullName>
    </recommendedName>
</protein>
<evidence type="ECO:0000259" key="8">
    <source>
        <dbReference type="Pfam" id="PF13359"/>
    </source>
</evidence>
<accession>A0A8S0YMC6</accession>
<dbReference type="PANTHER" id="PTHR22930">
    <property type="match status" value="1"/>
</dbReference>
<evidence type="ECO:0000313" key="9">
    <source>
        <dbReference type="EMBL" id="CAB3220589.1"/>
    </source>
</evidence>
<evidence type="ECO:0000256" key="7">
    <source>
        <dbReference type="ARBA" id="ARBA00023242"/>
    </source>
</evidence>
<keyword evidence="6" id="KW-0378">Hydrolase</keyword>
<evidence type="ECO:0000256" key="3">
    <source>
        <dbReference type="ARBA" id="ARBA00006958"/>
    </source>
</evidence>
<evidence type="ECO:0000256" key="1">
    <source>
        <dbReference type="ARBA" id="ARBA00001968"/>
    </source>
</evidence>
<dbReference type="Proteomes" id="UP000494106">
    <property type="component" value="Unassembled WGS sequence"/>
</dbReference>
<feature type="domain" description="DDE Tnp4" evidence="8">
    <location>
        <begin position="43"/>
        <end position="206"/>
    </location>
</feature>
<evidence type="ECO:0000256" key="4">
    <source>
        <dbReference type="ARBA" id="ARBA00022722"/>
    </source>
</evidence>
<evidence type="ECO:0000256" key="2">
    <source>
        <dbReference type="ARBA" id="ARBA00004123"/>
    </source>
</evidence>